<organism evidence="2">
    <name type="scientific">Cacopsylla melanoneura</name>
    <dbReference type="NCBI Taxonomy" id="428564"/>
    <lineage>
        <taxon>Eukaryota</taxon>
        <taxon>Metazoa</taxon>
        <taxon>Ecdysozoa</taxon>
        <taxon>Arthropoda</taxon>
        <taxon>Hexapoda</taxon>
        <taxon>Insecta</taxon>
        <taxon>Pterygota</taxon>
        <taxon>Neoptera</taxon>
        <taxon>Paraneoptera</taxon>
        <taxon>Hemiptera</taxon>
        <taxon>Sternorrhyncha</taxon>
        <taxon>Psylloidea</taxon>
        <taxon>Psyllidae</taxon>
        <taxon>Psyllinae</taxon>
        <taxon>Cacopsylla</taxon>
    </lineage>
</organism>
<feature type="region of interest" description="Disordered" evidence="1">
    <location>
        <begin position="1"/>
        <end position="20"/>
    </location>
</feature>
<accession>A0A8D8SBF0</accession>
<feature type="compositionally biased region" description="Basic and acidic residues" evidence="1">
    <location>
        <begin position="34"/>
        <end position="52"/>
    </location>
</feature>
<dbReference type="EMBL" id="HBUF01214820">
    <property type="protein sequence ID" value="CAG6666651.1"/>
    <property type="molecule type" value="Transcribed_RNA"/>
</dbReference>
<dbReference type="AlphaFoldDB" id="A0A8D8SBF0"/>
<evidence type="ECO:0000313" key="2">
    <source>
        <dbReference type="EMBL" id="CAG6666653.1"/>
    </source>
</evidence>
<sequence length="99" mass="11558">MEKASRGRRKNRSVSNTNAELENLLEQLERTRTYRHYEQDSQETKQVDDKLLANRRRRQTSPGHEYSNEDILAEEKEGNHAGRKGIKTKAIDSILYGEL</sequence>
<protein>
    <submittedName>
        <fullName evidence="2">Uncharacterized protein</fullName>
    </submittedName>
</protein>
<feature type="region of interest" description="Disordered" evidence="1">
    <location>
        <begin position="34"/>
        <end position="84"/>
    </location>
</feature>
<reference evidence="2" key="1">
    <citation type="submission" date="2021-05" db="EMBL/GenBank/DDBJ databases">
        <authorList>
            <person name="Alioto T."/>
            <person name="Alioto T."/>
            <person name="Gomez Garrido J."/>
        </authorList>
    </citation>
    <scope>NUCLEOTIDE SEQUENCE</scope>
</reference>
<evidence type="ECO:0000256" key="1">
    <source>
        <dbReference type="SAM" id="MobiDB-lite"/>
    </source>
</evidence>
<feature type="compositionally biased region" description="Basic residues" evidence="1">
    <location>
        <begin position="1"/>
        <end position="12"/>
    </location>
</feature>
<dbReference type="EMBL" id="HBUF01214821">
    <property type="protein sequence ID" value="CAG6666653.1"/>
    <property type="molecule type" value="Transcribed_RNA"/>
</dbReference>
<name>A0A8D8SBF0_9HEMI</name>
<proteinExistence type="predicted"/>
<dbReference type="EMBL" id="HBUF01066299">
    <property type="protein sequence ID" value="CAG6627754.1"/>
    <property type="molecule type" value="Transcribed_RNA"/>
</dbReference>
<dbReference type="EMBL" id="HBUF01066300">
    <property type="protein sequence ID" value="CAG6627755.1"/>
    <property type="molecule type" value="Transcribed_RNA"/>
</dbReference>